<dbReference type="InterPro" id="IPR051185">
    <property type="entry name" value="ASPM"/>
</dbReference>
<dbReference type="InterPro" id="IPR011990">
    <property type="entry name" value="TPR-like_helical_dom_sf"/>
</dbReference>
<dbReference type="Gene3D" id="1.20.5.190">
    <property type="match status" value="2"/>
</dbReference>
<dbReference type="InterPro" id="IPR000048">
    <property type="entry name" value="IQ_motif_EF-hand-BS"/>
</dbReference>
<feature type="compositionally biased region" description="Basic and acidic residues" evidence="2">
    <location>
        <begin position="637"/>
        <end position="653"/>
    </location>
</feature>
<accession>A0A833SRZ9</accession>
<evidence type="ECO:0000256" key="1">
    <source>
        <dbReference type="SAM" id="Coils"/>
    </source>
</evidence>
<dbReference type="EMBL" id="WSZM01000181">
    <property type="protein sequence ID" value="KAF4039152.1"/>
    <property type="molecule type" value="Genomic_DNA"/>
</dbReference>
<dbReference type="GO" id="GO:0000922">
    <property type="term" value="C:spindle pole"/>
    <property type="evidence" value="ECO:0007669"/>
    <property type="project" value="TreeGrafter"/>
</dbReference>
<organism evidence="3 4">
    <name type="scientific">Phytophthora infestans</name>
    <name type="common">Potato late blight agent</name>
    <name type="synonym">Botrytis infestans</name>
    <dbReference type="NCBI Taxonomy" id="4787"/>
    <lineage>
        <taxon>Eukaryota</taxon>
        <taxon>Sar</taxon>
        <taxon>Stramenopiles</taxon>
        <taxon>Oomycota</taxon>
        <taxon>Peronosporomycetes</taxon>
        <taxon>Peronosporales</taxon>
        <taxon>Peronosporaceae</taxon>
        <taxon>Phytophthora</taxon>
    </lineage>
</organism>
<dbReference type="InterPro" id="IPR019734">
    <property type="entry name" value="TPR_rpt"/>
</dbReference>
<feature type="region of interest" description="Disordered" evidence="2">
    <location>
        <begin position="1"/>
        <end position="42"/>
    </location>
</feature>
<keyword evidence="1" id="KW-0175">Coiled coil</keyword>
<evidence type="ECO:0000313" key="4">
    <source>
        <dbReference type="Proteomes" id="UP000602510"/>
    </source>
</evidence>
<sequence>MSLLHRHDVHEAPPRPRSAKRNPSHNTSRDFPGTDYSPGKARAHLNRKSNYDSDQSLLKMLNSTVACLKQKKMDLEALGCLEQSLWLKRRMFGANSSAVLKALHEVMLSYNSVAMQYLAQGQFDQCLAMLRKAEAIVAPGNFRRSQALQILTFNNIGCCYRKLGKLKSALKYLKEAAQIGSGSAHVKNLSITHLNLCAIQSQLGRHDLALEHAQAAIFHTQEELVSLEGGARDEDDRDQDALDAKTREEKIISLAVAYHNLAVELEFNGRGEASLQWYKKALQLVWKYRETNEALCESFKKIFLDAKKKQKTANIRQNGIPASAFTANKGRRPLTRPKSAHASRSTNDIDRGDVSYSSTVASHCYKATKPSTAGLRYGTAATESGKTMRPTSATMRQRPVSAKPSTRPDPRDSEDTFELHWRRLEKEHDLNDVQPPPEKKTRRPQSASSASTAARRNQTQRQHKLQGQLFFGAQDEDFIGNDEDYGVINDDASDDEFDNYPGNNQQEGEVDSKKRCGRPGNSRKERSSATGGSRHRRVLDISRSQTSLGPSETISDIVLEEGSPSGTHTGYNGDDDTDQDLPAQRVCHMEYLRRMKKLADSIKEDMSGAGIRLKDRIDPAENENAAKVSTPRSSTSKLRDQIEQARRDSSDSLHDVELHAAKPTEVKAVKQKLEDDELELQEDVHVFESEVAARDAELQLFREAAGRRLQAFLRGQRCRFEVQQLKQIKLENASACLIQRQTRQYYEAQKAVRRLDEEKLQLELQREEVEDMAACLIQRLWRRALNQNIDATESQDADEDEKPSQVPQRRVFSIADVVLGAAVKKSVGPSSQRPPEPPPLNPAVSVPHLNFSNLAEPKPPRRSSTVSSIRLADPNEVELSTKSQGKQSARSDVYDDDEEWKESQPRSAKSTPSTTRNSQDNGPATSRTSRSTADQLQTPKQQSTAVTQHLNRNIVEEADIHRQNGTATRIQACFRSFAVRRRIALENASDLSRAYIEQRHFILTLDQAMVLEQDFLEELSAIKIQALVRGRQSRLLTECTKAGVYTAAITIQRSFRVHRQNTRRAVDEGVRSIAARTIQQVFRDYEARRAAVHQAAVNEELLSVQQIAANTIQSFWRQYFTAFDHNLEEIEAATCIQALSRGHLTRKSLKSLRGSSSGFSKHSSAFLMSSVENLIEGDDSASGRKETLSINCSFLPPKIRELYMSSGNQVQSSDNEIQAQEIAELGLTFADFLRELETGTDEAVAISALDAMRVLLETSPESTKTLANVVKVAQALDRRLRDGVWNEGIETSSMALLHAFRDVLDAQ</sequence>
<dbReference type="PANTHER" id="PTHR22706">
    <property type="entry name" value="ASSEMBLY FACTOR FOR SPINDLE MICROTUBULES"/>
    <property type="match status" value="1"/>
</dbReference>
<feature type="compositionally biased region" description="Basic and acidic residues" evidence="2">
    <location>
        <begin position="1"/>
        <end position="14"/>
    </location>
</feature>
<reference evidence="3" key="1">
    <citation type="submission" date="2020-04" db="EMBL/GenBank/DDBJ databases">
        <title>Hybrid Assembly of Korean Phytophthora infestans isolates.</title>
        <authorList>
            <person name="Prokchorchik M."/>
            <person name="Lee Y."/>
            <person name="Seo J."/>
            <person name="Cho J.-H."/>
            <person name="Park Y.-E."/>
            <person name="Jang D.-C."/>
            <person name="Im J.-S."/>
            <person name="Choi J.-G."/>
            <person name="Park H.-J."/>
            <person name="Lee G.-B."/>
            <person name="Lee Y.-G."/>
            <person name="Hong S.-Y."/>
            <person name="Cho K."/>
            <person name="Sohn K.H."/>
        </authorList>
    </citation>
    <scope>NUCLEOTIDE SEQUENCE</scope>
    <source>
        <strain evidence="3">KR_1_A1</strain>
    </source>
</reference>
<feature type="region of interest" description="Disordered" evidence="2">
    <location>
        <begin position="825"/>
        <end position="946"/>
    </location>
</feature>
<dbReference type="SUPFAM" id="SSF48452">
    <property type="entry name" value="TPR-like"/>
    <property type="match status" value="1"/>
</dbReference>
<dbReference type="Pfam" id="PF13424">
    <property type="entry name" value="TPR_12"/>
    <property type="match status" value="1"/>
</dbReference>
<dbReference type="GO" id="GO:0051295">
    <property type="term" value="P:establishment of meiotic spindle localization"/>
    <property type="evidence" value="ECO:0007669"/>
    <property type="project" value="TreeGrafter"/>
</dbReference>
<feature type="compositionally biased region" description="Polar residues" evidence="2">
    <location>
        <begin position="878"/>
        <end position="890"/>
    </location>
</feature>
<feature type="region of interest" description="Disordered" evidence="2">
    <location>
        <begin position="381"/>
        <end position="464"/>
    </location>
</feature>
<name>A0A833SRZ9_PHYIN</name>
<dbReference type="GO" id="GO:0000278">
    <property type="term" value="P:mitotic cell cycle"/>
    <property type="evidence" value="ECO:0007669"/>
    <property type="project" value="TreeGrafter"/>
</dbReference>
<comment type="caution">
    <text evidence="3">The sequence shown here is derived from an EMBL/GenBank/DDBJ whole genome shotgun (WGS) entry which is preliminary data.</text>
</comment>
<protein>
    <submittedName>
        <fullName evidence="3">IQ calmodulin binding motif-containing protein</fullName>
    </submittedName>
</protein>
<feature type="compositionally biased region" description="Low complexity" evidence="2">
    <location>
        <begin position="444"/>
        <end position="456"/>
    </location>
</feature>
<proteinExistence type="predicted"/>
<dbReference type="GO" id="GO:0007051">
    <property type="term" value="P:spindle organization"/>
    <property type="evidence" value="ECO:0007669"/>
    <property type="project" value="TreeGrafter"/>
</dbReference>
<feature type="coiled-coil region" evidence="1">
    <location>
        <begin position="738"/>
        <end position="779"/>
    </location>
</feature>
<dbReference type="Pfam" id="PF00612">
    <property type="entry name" value="IQ"/>
    <property type="match status" value="1"/>
</dbReference>
<feature type="region of interest" description="Disordered" evidence="2">
    <location>
        <begin position="617"/>
        <end position="653"/>
    </location>
</feature>
<dbReference type="GO" id="GO:0005516">
    <property type="term" value="F:calmodulin binding"/>
    <property type="evidence" value="ECO:0007669"/>
    <property type="project" value="TreeGrafter"/>
</dbReference>
<feature type="compositionally biased region" description="Polar residues" evidence="2">
    <location>
        <begin position="905"/>
        <end position="946"/>
    </location>
</feature>
<feature type="compositionally biased region" description="Acidic residues" evidence="2">
    <location>
        <begin position="481"/>
        <end position="498"/>
    </location>
</feature>
<feature type="compositionally biased region" description="Polar residues" evidence="2">
    <location>
        <begin position="542"/>
        <end position="554"/>
    </location>
</feature>
<feature type="compositionally biased region" description="Basic residues" evidence="2">
    <location>
        <begin position="329"/>
        <end position="341"/>
    </location>
</feature>
<feature type="region of interest" description="Disordered" evidence="2">
    <location>
        <begin position="322"/>
        <end position="354"/>
    </location>
</feature>
<dbReference type="Proteomes" id="UP000602510">
    <property type="component" value="Unassembled WGS sequence"/>
</dbReference>
<keyword evidence="4" id="KW-1185">Reference proteome</keyword>
<gene>
    <name evidence="3" type="ORF">GN244_ATG08754</name>
</gene>
<dbReference type="SMART" id="SM00015">
    <property type="entry name" value="IQ"/>
    <property type="match status" value="6"/>
</dbReference>
<feature type="compositionally biased region" description="Pro residues" evidence="2">
    <location>
        <begin position="832"/>
        <end position="841"/>
    </location>
</feature>
<dbReference type="PROSITE" id="PS50096">
    <property type="entry name" value="IQ"/>
    <property type="match status" value="5"/>
</dbReference>
<dbReference type="Gene3D" id="1.25.40.10">
    <property type="entry name" value="Tetratricopeptide repeat domain"/>
    <property type="match status" value="2"/>
</dbReference>
<evidence type="ECO:0000313" key="3">
    <source>
        <dbReference type="EMBL" id="KAF4039152.1"/>
    </source>
</evidence>
<dbReference type="PANTHER" id="PTHR22706:SF2">
    <property type="entry name" value="SFI1 SPINDLE BODY DOMAIN-CONTAINING PROTEIN"/>
    <property type="match status" value="1"/>
</dbReference>
<feature type="compositionally biased region" description="Basic and acidic residues" evidence="2">
    <location>
        <begin position="406"/>
        <end position="431"/>
    </location>
</feature>
<evidence type="ECO:0000256" key="2">
    <source>
        <dbReference type="SAM" id="MobiDB-lite"/>
    </source>
</evidence>
<feature type="region of interest" description="Disordered" evidence="2">
    <location>
        <begin position="481"/>
        <end position="580"/>
    </location>
</feature>
<feature type="compositionally biased region" description="Polar residues" evidence="2">
    <location>
        <begin position="381"/>
        <end position="395"/>
    </location>
</feature>
<dbReference type="SMART" id="SM00028">
    <property type="entry name" value="TPR"/>
    <property type="match status" value="4"/>
</dbReference>